<organism evidence="1">
    <name type="scientific">uncultured bacterium G1</name>
    <dbReference type="NCBI Taxonomy" id="1821258"/>
    <lineage>
        <taxon>Bacteria</taxon>
        <taxon>environmental samples</taxon>
    </lineage>
</organism>
<accession>A0A173DXN5</accession>
<dbReference type="SUPFAM" id="SSF52540">
    <property type="entry name" value="P-loop containing nucleoside triphosphate hydrolases"/>
    <property type="match status" value="1"/>
</dbReference>
<proteinExistence type="predicted"/>
<dbReference type="InterPro" id="IPR027417">
    <property type="entry name" value="P-loop_NTPase"/>
</dbReference>
<dbReference type="Pfam" id="PF13671">
    <property type="entry name" value="AAA_33"/>
    <property type="match status" value="1"/>
</dbReference>
<evidence type="ECO:0000313" key="1">
    <source>
        <dbReference type="EMBL" id="ANG65677.1"/>
    </source>
</evidence>
<dbReference type="Gene3D" id="3.40.50.300">
    <property type="entry name" value="P-loop containing nucleotide triphosphate hydrolases"/>
    <property type="match status" value="1"/>
</dbReference>
<dbReference type="AlphaFoldDB" id="A0A173DXN5"/>
<protein>
    <submittedName>
        <fullName evidence="1">Uncharacterized protein</fullName>
    </submittedName>
</protein>
<dbReference type="PANTHER" id="PTHR39206">
    <property type="entry name" value="SLL8004 PROTEIN"/>
    <property type="match status" value="1"/>
</dbReference>
<dbReference type="PANTHER" id="PTHR39206:SF1">
    <property type="entry name" value="SLL8004 PROTEIN"/>
    <property type="match status" value="1"/>
</dbReference>
<dbReference type="EMBL" id="KU952095">
    <property type="protein sequence ID" value="ANG65677.1"/>
    <property type="molecule type" value="Genomic_DNA"/>
</dbReference>
<name>A0A173DXN5_9BACT</name>
<reference evidence="1" key="1">
    <citation type="submission" date="2016-03" db="EMBL/GenBank/DDBJ databases">
        <title>Improved glycerol to ethanol conversion by E. coli using a metagenomic fragment isolated from an anaerobic reactor.</title>
        <authorList>
            <person name="Loaces I."/>
            <person name="Rodriguez C."/>
            <person name="Amarelle V."/>
            <person name="Fabiano E."/>
            <person name="Noya F."/>
        </authorList>
    </citation>
    <scope>NUCLEOTIDE SEQUENCE</scope>
</reference>
<sequence length="196" mass="22082">MPRLYIISGCNGAGKTTASYTLLPTLLNLHTFVNADEIADELSPQDPERESLRAFRLMLERVDQLIARGEDFAVETTLATKSLAGIIGNAQQLGYKVGLLYFWLKSPFLAVRRVAIRVASGGHNIPEPTIIRRYWQGMENLRDIYIPICDSWILFDNSASEADWIAEQKLGDAEPIIYNQPLYDKIINPDNPKEQS</sequence>
<gene>
    <name evidence="1" type="primary">G1_35</name>
</gene>